<comment type="caution">
    <text evidence="11">The sequence shown here is derived from an EMBL/GenBank/DDBJ whole genome shotgun (WGS) entry which is preliminary data.</text>
</comment>
<proteinExistence type="predicted"/>
<dbReference type="AlphaFoldDB" id="A0A444WFD5"/>
<evidence type="ECO:0000313" key="12">
    <source>
        <dbReference type="Proteomes" id="UP000289775"/>
    </source>
</evidence>
<feature type="transmembrane region" description="Helical" evidence="10">
    <location>
        <begin position="293"/>
        <end position="313"/>
    </location>
</feature>
<keyword evidence="3 10" id="KW-0812">Transmembrane</keyword>
<keyword evidence="7" id="KW-0869">Chloride channel</keyword>
<keyword evidence="8" id="KW-0868">Chloride</keyword>
<accession>A0A444WFD5</accession>
<name>A0A444WFD5_9FLAO</name>
<dbReference type="Pfam" id="PF00654">
    <property type="entry name" value="Voltage_CLC"/>
    <property type="match status" value="1"/>
</dbReference>
<dbReference type="OrthoDB" id="9812438at2"/>
<dbReference type="GO" id="GO:0005254">
    <property type="term" value="F:chloride channel activity"/>
    <property type="evidence" value="ECO:0007669"/>
    <property type="project" value="UniProtKB-KW"/>
</dbReference>
<dbReference type="InterPro" id="IPR050368">
    <property type="entry name" value="ClC-type_chloride_channel"/>
</dbReference>
<keyword evidence="2" id="KW-0813">Transport</keyword>
<evidence type="ECO:0000256" key="5">
    <source>
        <dbReference type="ARBA" id="ARBA00023065"/>
    </source>
</evidence>
<feature type="transmembrane region" description="Helical" evidence="10">
    <location>
        <begin position="149"/>
        <end position="172"/>
    </location>
</feature>
<organism evidence="11 12">
    <name type="scientific">Flavobacterium beibuense</name>
    <dbReference type="NCBI Taxonomy" id="657326"/>
    <lineage>
        <taxon>Bacteria</taxon>
        <taxon>Pseudomonadati</taxon>
        <taxon>Bacteroidota</taxon>
        <taxon>Flavobacteriia</taxon>
        <taxon>Flavobacteriales</taxon>
        <taxon>Flavobacteriaceae</taxon>
        <taxon>Flavobacterium</taxon>
    </lineage>
</organism>
<feature type="transmembrane region" description="Helical" evidence="10">
    <location>
        <begin position="353"/>
        <end position="371"/>
    </location>
</feature>
<evidence type="ECO:0000256" key="4">
    <source>
        <dbReference type="ARBA" id="ARBA00022989"/>
    </source>
</evidence>
<comment type="subcellular location">
    <subcellularLocation>
        <location evidence="1">Membrane</location>
        <topology evidence="1">Multi-pass membrane protein</topology>
    </subcellularLocation>
</comment>
<reference evidence="11 12" key="1">
    <citation type="submission" date="2014-12" db="EMBL/GenBank/DDBJ databases">
        <title>Genome sequence of Flavobacterium beibuense RSKm HC5.</title>
        <authorList>
            <person name="Kim J.F."/>
            <person name="Song J.Y."/>
            <person name="Kwak M.-J."/>
            <person name="Lee S.-W."/>
        </authorList>
    </citation>
    <scope>NUCLEOTIDE SEQUENCE [LARGE SCALE GENOMIC DNA]</scope>
    <source>
        <strain evidence="11 12">RSKm HC5</strain>
    </source>
</reference>
<evidence type="ECO:0000256" key="1">
    <source>
        <dbReference type="ARBA" id="ARBA00004141"/>
    </source>
</evidence>
<dbReference type="Gene3D" id="1.10.3080.10">
    <property type="entry name" value="Clc chloride channel"/>
    <property type="match status" value="1"/>
</dbReference>
<keyword evidence="9" id="KW-0407">Ion channel</keyword>
<dbReference type="SUPFAM" id="SSF81340">
    <property type="entry name" value="Clc chloride channel"/>
    <property type="match status" value="1"/>
</dbReference>
<evidence type="ECO:0000313" key="11">
    <source>
        <dbReference type="EMBL" id="RYJ44486.1"/>
    </source>
</evidence>
<dbReference type="InterPro" id="IPR001807">
    <property type="entry name" value="ClC"/>
</dbReference>
<feature type="transmembrane region" description="Helical" evidence="10">
    <location>
        <begin position="184"/>
        <end position="201"/>
    </location>
</feature>
<gene>
    <name evidence="11" type="ORF">NU09_1096</name>
</gene>
<evidence type="ECO:0000256" key="8">
    <source>
        <dbReference type="ARBA" id="ARBA00023214"/>
    </source>
</evidence>
<feature type="transmembrane region" description="Helical" evidence="10">
    <location>
        <begin position="325"/>
        <end position="346"/>
    </location>
</feature>
<dbReference type="RefSeq" id="WP_129750243.1">
    <property type="nucleotide sequence ID" value="NZ_JUIW01000003.1"/>
</dbReference>
<dbReference type="Proteomes" id="UP000289775">
    <property type="component" value="Unassembled WGS sequence"/>
</dbReference>
<evidence type="ECO:0000256" key="2">
    <source>
        <dbReference type="ARBA" id="ARBA00022448"/>
    </source>
</evidence>
<evidence type="ECO:0000256" key="7">
    <source>
        <dbReference type="ARBA" id="ARBA00023173"/>
    </source>
</evidence>
<feature type="transmembrane region" description="Helical" evidence="10">
    <location>
        <begin position="55"/>
        <end position="74"/>
    </location>
</feature>
<evidence type="ECO:0000256" key="9">
    <source>
        <dbReference type="ARBA" id="ARBA00023303"/>
    </source>
</evidence>
<protein>
    <submittedName>
        <fullName evidence="11">Chloride channel protein EriC</fullName>
    </submittedName>
</protein>
<feature type="transmembrane region" description="Helical" evidence="10">
    <location>
        <begin position="222"/>
        <end position="244"/>
    </location>
</feature>
<dbReference type="PRINTS" id="PR00762">
    <property type="entry name" value="CLCHANNEL"/>
</dbReference>
<evidence type="ECO:0000256" key="3">
    <source>
        <dbReference type="ARBA" id="ARBA00022692"/>
    </source>
</evidence>
<keyword evidence="4 10" id="KW-1133">Transmembrane helix</keyword>
<dbReference type="EMBL" id="JUIW01000003">
    <property type="protein sequence ID" value="RYJ44486.1"/>
    <property type="molecule type" value="Genomic_DNA"/>
</dbReference>
<feature type="transmembrane region" description="Helical" evidence="10">
    <location>
        <begin position="377"/>
        <end position="401"/>
    </location>
</feature>
<dbReference type="PANTHER" id="PTHR43427">
    <property type="entry name" value="CHLORIDE CHANNEL PROTEIN CLC-E"/>
    <property type="match status" value="1"/>
</dbReference>
<keyword evidence="12" id="KW-1185">Reference proteome</keyword>
<dbReference type="GO" id="GO:0034707">
    <property type="term" value="C:chloride channel complex"/>
    <property type="evidence" value="ECO:0007669"/>
    <property type="project" value="UniProtKB-KW"/>
</dbReference>
<evidence type="ECO:0000256" key="10">
    <source>
        <dbReference type="SAM" id="Phobius"/>
    </source>
</evidence>
<keyword evidence="5" id="KW-0406">Ion transport</keyword>
<sequence length="424" mass="46410">MKNKRKQYVITTWQKLIIASLLVGFLAGALSISLKHITEHFEASLFEKTLINKLYLLVFPLIGLSVIYFLRHYLFKKKENKGIKEVFESTQSGKNLAAYKIPSHFVNGLITVGFGGSTGIEVSTVVSTAAIGNIAHKKERFLRKYKNELICAGIAAGITALFSSPLAGILFAYEVITKKMSKSFVIATGLSVTVAYSLLLLMNEPPLFKVAIPLWKWKAIPYFIVLGIIAGLNSVYLTKCVLVIKKLFSAVKKQSYKIMVGALSLSIVLLILPQLYGDGYHAIKENLESANTLLFTLPVALLLLGIIVMKPIITSITLGAGGDGGVFAPSIFIGAFLGLLVALLVNTFLHEDIIPLNFMIVGMAAMLSASIHAPLTALFLVCGVVNDYTLFFPLLIVCYVAKITSKMICPYNVYTYKEKTAHAR</sequence>
<dbReference type="InterPro" id="IPR014743">
    <property type="entry name" value="Cl-channel_core"/>
</dbReference>
<feature type="transmembrane region" description="Helical" evidence="10">
    <location>
        <begin position="256"/>
        <end position="272"/>
    </location>
</feature>
<dbReference type="PANTHER" id="PTHR43427:SF6">
    <property type="entry name" value="CHLORIDE CHANNEL PROTEIN CLC-E"/>
    <property type="match status" value="1"/>
</dbReference>
<keyword evidence="6 10" id="KW-0472">Membrane</keyword>
<dbReference type="CDD" id="cd00400">
    <property type="entry name" value="Voltage_gated_ClC"/>
    <property type="match status" value="1"/>
</dbReference>
<evidence type="ECO:0000256" key="6">
    <source>
        <dbReference type="ARBA" id="ARBA00023136"/>
    </source>
</evidence>